<comment type="caution">
    <text evidence="3">The sequence shown here is derived from an EMBL/GenBank/DDBJ whole genome shotgun (WGS) entry which is preliminary data.</text>
</comment>
<dbReference type="PANTHER" id="PTHR47691:SF3">
    <property type="entry name" value="HTH-TYPE TRANSCRIPTIONAL REGULATOR RV0890C-RELATED"/>
    <property type="match status" value="1"/>
</dbReference>
<organism evidence="3 4">
    <name type="scientific">Polyangium spumosum</name>
    <dbReference type="NCBI Taxonomy" id="889282"/>
    <lineage>
        <taxon>Bacteria</taxon>
        <taxon>Pseudomonadati</taxon>
        <taxon>Myxococcota</taxon>
        <taxon>Polyangia</taxon>
        <taxon>Polyangiales</taxon>
        <taxon>Polyangiaceae</taxon>
        <taxon>Polyangium</taxon>
    </lineage>
</organism>
<dbReference type="SMART" id="SM00028">
    <property type="entry name" value="TPR"/>
    <property type="match status" value="5"/>
</dbReference>
<keyword evidence="1" id="KW-0175">Coiled coil</keyword>
<proteinExistence type="predicted"/>
<gene>
    <name evidence="3" type="ORF">GF068_24690</name>
</gene>
<evidence type="ECO:0000313" key="3">
    <source>
        <dbReference type="EMBL" id="MRG95094.1"/>
    </source>
</evidence>
<sequence length="888" mass="96181">MGPPSSAVRGSDIPSLELLTPFVGRGADLERIGVLFRERRLITLWGPAGIGKTRLAVEYASRFAGESLFVDLSSARCLGTVCETVASALDVVLPGGRESDQAPVRLGRVLAARGPILLVLDNFERIAHLAVETVGRWLREAPEVRFLLGSRERLRLRGEGILELGPLSLPADAAFAASEAVQLFLLKARAEDDAFELTDENAPRIAELVQKLEGIPLAIELAAVRLPLLGVDGLISRLGKRLDVLCGGFRDAEPRQATLRTALEWSWDLLTEEDQRALVECSLFPGAFSFSSAEAVLSAKDVLSRLESLRGKSLLRVLGTGKLGLFECVRELLDEHYAQIDPELHAEARHTAHFLTLALGRHEQSPDEPLDAELRDNVVAALKRELGRLERSPSGEHRPRAGPAPERAVRALLAIEPALARRGPADLLLELLERALHLAPDLPPALGAPLFAARGRAAQVRGHVDEARSRFDQGIELAEASGLFAIQAAIVTDLGVLHHEQRELSEARACYDLAMSRLAGQGDRRAEGRLLANLGALLHDLRQYEAARERYQDALRVLGDAGVVRLQGIVQVNLGVLEQEQGDLGTALVHYEFGLRLLERAGDRRLEAIALGNLGTLQHERSQLASARGYHERALLALRTTGDVRSETLARGRLAMVLAALGDLTTSRGLLAEAELAVTSGGDALAAAFVDLAWGAAELCAAEALEANEPQEARALLQRVRQRMERAHRASAPGGPSPAELSDDVRIGLRILSAALGRLSAEAAEELSADALVIAPSAGCYRPPGGEWEDLRQHPVLRRILFALVEQRRARPGVGLSLEEIQRAAWPGERIRTDAAANRIYVAVSKLRRRGLRDFLRSQDDGYALDPNLEVQRFDGATPGANPTEGAS</sequence>
<dbReference type="GO" id="GO:0016887">
    <property type="term" value="F:ATP hydrolysis activity"/>
    <property type="evidence" value="ECO:0007669"/>
    <property type="project" value="InterPro"/>
</dbReference>
<dbReference type="InterPro" id="IPR019734">
    <property type="entry name" value="TPR_rpt"/>
</dbReference>
<evidence type="ECO:0000259" key="2">
    <source>
        <dbReference type="Pfam" id="PF13401"/>
    </source>
</evidence>
<dbReference type="SUPFAM" id="SSF48452">
    <property type="entry name" value="TPR-like"/>
    <property type="match status" value="2"/>
</dbReference>
<keyword evidence="4" id="KW-1185">Reference proteome</keyword>
<dbReference type="InterPro" id="IPR027417">
    <property type="entry name" value="P-loop_NTPase"/>
</dbReference>
<dbReference type="Pfam" id="PF13401">
    <property type="entry name" value="AAA_22"/>
    <property type="match status" value="1"/>
</dbReference>
<dbReference type="Gene3D" id="3.40.50.300">
    <property type="entry name" value="P-loop containing nucleotide triphosphate hydrolases"/>
    <property type="match status" value="1"/>
</dbReference>
<evidence type="ECO:0000256" key="1">
    <source>
        <dbReference type="SAM" id="Coils"/>
    </source>
</evidence>
<dbReference type="PRINTS" id="PR00364">
    <property type="entry name" value="DISEASERSIST"/>
</dbReference>
<dbReference type="Proteomes" id="UP000440224">
    <property type="component" value="Unassembled WGS sequence"/>
</dbReference>
<dbReference type="InterPro" id="IPR011990">
    <property type="entry name" value="TPR-like_helical_dom_sf"/>
</dbReference>
<dbReference type="EMBL" id="WJIE01000007">
    <property type="protein sequence ID" value="MRG95094.1"/>
    <property type="molecule type" value="Genomic_DNA"/>
</dbReference>
<dbReference type="SUPFAM" id="SSF52540">
    <property type="entry name" value="P-loop containing nucleoside triphosphate hydrolases"/>
    <property type="match status" value="1"/>
</dbReference>
<accession>A0A6N7PYK2</accession>
<dbReference type="Gene3D" id="1.25.40.10">
    <property type="entry name" value="Tetratricopeptide repeat domain"/>
    <property type="match status" value="1"/>
</dbReference>
<dbReference type="InterPro" id="IPR049945">
    <property type="entry name" value="AAA_22"/>
</dbReference>
<feature type="coiled-coil region" evidence="1">
    <location>
        <begin position="534"/>
        <end position="561"/>
    </location>
</feature>
<feature type="domain" description="ORC1/DEAH AAA+ ATPase" evidence="2">
    <location>
        <begin position="38"/>
        <end position="139"/>
    </location>
</feature>
<dbReference type="Pfam" id="PF13424">
    <property type="entry name" value="TPR_12"/>
    <property type="match status" value="1"/>
</dbReference>
<protein>
    <submittedName>
        <fullName evidence="3">Tetratricopeptide repeat protein</fullName>
    </submittedName>
</protein>
<dbReference type="AlphaFoldDB" id="A0A6N7PYK2"/>
<reference evidence="3 4" key="1">
    <citation type="submission" date="2019-10" db="EMBL/GenBank/DDBJ databases">
        <title>A soil myxobacterium in the family Polyangiaceae.</title>
        <authorList>
            <person name="Li Y."/>
            <person name="Wang J."/>
        </authorList>
    </citation>
    <scope>NUCLEOTIDE SEQUENCE [LARGE SCALE GENOMIC DNA]</scope>
    <source>
        <strain evidence="3 4">DSM 14734</strain>
    </source>
</reference>
<evidence type="ECO:0000313" key="4">
    <source>
        <dbReference type="Proteomes" id="UP000440224"/>
    </source>
</evidence>
<dbReference type="PANTHER" id="PTHR47691">
    <property type="entry name" value="REGULATOR-RELATED"/>
    <property type="match status" value="1"/>
</dbReference>
<name>A0A6N7PYK2_9BACT</name>